<feature type="region of interest" description="Disordered" evidence="1">
    <location>
        <begin position="125"/>
        <end position="149"/>
    </location>
</feature>
<dbReference type="Proteomes" id="UP001291309">
    <property type="component" value="Unassembled WGS sequence"/>
</dbReference>
<gene>
    <name evidence="2" type="ORF">SYV04_41240</name>
</gene>
<organism evidence="2 3">
    <name type="scientific">Hyalangium rubrum</name>
    <dbReference type="NCBI Taxonomy" id="3103134"/>
    <lineage>
        <taxon>Bacteria</taxon>
        <taxon>Pseudomonadati</taxon>
        <taxon>Myxococcota</taxon>
        <taxon>Myxococcia</taxon>
        <taxon>Myxococcales</taxon>
        <taxon>Cystobacterineae</taxon>
        <taxon>Archangiaceae</taxon>
        <taxon>Hyalangium</taxon>
    </lineage>
</organism>
<evidence type="ECO:0000313" key="2">
    <source>
        <dbReference type="EMBL" id="MDY7232883.1"/>
    </source>
</evidence>
<dbReference type="EMBL" id="JAXIVS010000024">
    <property type="protein sequence ID" value="MDY7232883.1"/>
    <property type="molecule type" value="Genomic_DNA"/>
</dbReference>
<comment type="caution">
    <text evidence="2">The sequence shown here is derived from an EMBL/GenBank/DDBJ whole genome shotgun (WGS) entry which is preliminary data.</text>
</comment>
<dbReference type="PROSITE" id="PS51257">
    <property type="entry name" value="PROKAR_LIPOPROTEIN"/>
    <property type="match status" value="1"/>
</dbReference>
<keyword evidence="3" id="KW-1185">Reference proteome</keyword>
<accession>A0ABU5HHD8</accession>
<evidence type="ECO:0000256" key="1">
    <source>
        <dbReference type="SAM" id="MobiDB-lite"/>
    </source>
</evidence>
<evidence type="ECO:0008006" key="4">
    <source>
        <dbReference type="Google" id="ProtNLM"/>
    </source>
</evidence>
<dbReference type="RefSeq" id="WP_321551595.1">
    <property type="nucleotide sequence ID" value="NZ_JAXIVS010000024.1"/>
</dbReference>
<name>A0ABU5HHD8_9BACT</name>
<protein>
    <recommendedName>
        <fullName evidence="4">Lipoprotein</fullName>
    </recommendedName>
</protein>
<evidence type="ECO:0000313" key="3">
    <source>
        <dbReference type="Proteomes" id="UP001291309"/>
    </source>
</evidence>
<reference evidence="2 3" key="1">
    <citation type="submission" date="2023-12" db="EMBL/GenBank/DDBJ databases">
        <title>the genome sequence of Hyalangium sp. s54d21.</title>
        <authorList>
            <person name="Zhang X."/>
        </authorList>
    </citation>
    <scope>NUCLEOTIDE SEQUENCE [LARGE SCALE GENOMIC DNA]</scope>
    <source>
        <strain evidence="3">s54d21</strain>
    </source>
</reference>
<sequence length="246" mass="25678">MNRVTGVLLTLLLLGGCEPAPLPVPSILSVEPEQIVEGGPAVLVVRVDAVLPVSVDYGNESVDPAQLELKLRVAGVPTEIAFADPDGTLVAPLPEGLPLGAYDIGVAMTDGREAVRGAAFSVVPASTLSDPPGGGGKDPRHPPHPGGGIVRGGLTGFQIDPIRDQVRGVPFRVTVRALGPGANTYQGELSLRANRGRVESGRPGRFDTGVLVEEISLHHPGPNIYLMIEDSLGNRGLSNSFRVRPH</sequence>
<proteinExistence type="predicted"/>